<dbReference type="InterPro" id="IPR027417">
    <property type="entry name" value="P-loop_NTPase"/>
</dbReference>
<evidence type="ECO:0000259" key="5">
    <source>
        <dbReference type="Pfam" id="PF16575"/>
    </source>
</evidence>
<evidence type="ECO:0000256" key="1">
    <source>
        <dbReference type="ARBA" id="ARBA00022741"/>
    </source>
</evidence>
<dbReference type="Pfam" id="PF16575">
    <property type="entry name" value="CLP1_P"/>
    <property type="match status" value="1"/>
</dbReference>
<sequence>MTEEKKEKQQESQEYKLEVDHELRFEVESGATVQLELLDGMAEYFGTELTKGKKYSFETGSKNLIGRTEVAYIAKETPMVVYVNTHAALEQMRVRAEEDSTRGPRVMVTGPTDVGKSTLCRLLLNYAARLKRAPVFVDLDVGQGQVSVPGTIGSIVVERPADVEEGYSSAAPLVFHYGHTSPSHNLTLYNLLVSKMADVVVERNQQQRSEARDAQVREYFYGIKSNSIFPHPVQVKFNDIQIFKIGAPTLPDSCLPLGMKAPVDNKTKLVAVQPDIGSGRRT</sequence>
<gene>
    <name evidence="6" type="ORF">KUTeg_008046</name>
</gene>
<dbReference type="InterPro" id="IPR045116">
    <property type="entry name" value="Clp1/Grc3"/>
</dbReference>
<keyword evidence="2" id="KW-0067">ATP-binding</keyword>
<evidence type="ECO:0000259" key="3">
    <source>
        <dbReference type="Pfam" id="PF06807"/>
    </source>
</evidence>
<dbReference type="PANTHER" id="PTHR12755">
    <property type="entry name" value="CLEAVAGE/POLYADENYLATION FACTOR IA SUBUNIT CLP1P"/>
    <property type="match status" value="1"/>
</dbReference>
<dbReference type="InterPro" id="IPR038238">
    <property type="entry name" value="Clp1_C_sf"/>
</dbReference>
<evidence type="ECO:0000313" key="6">
    <source>
        <dbReference type="EMBL" id="KAJ8313485.1"/>
    </source>
</evidence>
<dbReference type="SUPFAM" id="SSF52540">
    <property type="entry name" value="P-loop containing nucleoside triphosphate hydrolases"/>
    <property type="match status" value="1"/>
</dbReference>
<proteinExistence type="predicted"/>
<dbReference type="Pfam" id="PF06807">
    <property type="entry name" value="Clp1"/>
    <property type="match status" value="1"/>
</dbReference>
<reference evidence="6 7" key="1">
    <citation type="submission" date="2022-12" db="EMBL/GenBank/DDBJ databases">
        <title>Chromosome-level genome of Tegillarca granosa.</title>
        <authorList>
            <person name="Kim J."/>
        </authorList>
    </citation>
    <scope>NUCLEOTIDE SEQUENCE [LARGE SCALE GENOMIC DNA]</scope>
    <source>
        <strain evidence="6">Teg-2019</strain>
        <tissue evidence="6">Adductor muscle</tissue>
    </source>
</reference>
<feature type="domain" description="Clp1 N-terminal" evidence="4">
    <location>
        <begin position="16"/>
        <end position="96"/>
    </location>
</feature>
<feature type="domain" description="Clp1 P-loop" evidence="5">
    <location>
        <begin position="110"/>
        <end position="200"/>
    </location>
</feature>
<accession>A0ABQ9FCV8</accession>
<evidence type="ECO:0000259" key="4">
    <source>
        <dbReference type="Pfam" id="PF16573"/>
    </source>
</evidence>
<evidence type="ECO:0000313" key="7">
    <source>
        <dbReference type="Proteomes" id="UP001217089"/>
    </source>
</evidence>
<name>A0ABQ9FCV8_TEGGR</name>
<dbReference type="PANTHER" id="PTHR12755:SF6">
    <property type="entry name" value="POLYRIBONUCLEOTIDE 5'-HYDROXYL-KINASE CLP1"/>
    <property type="match status" value="1"/>
</dbReference>
<dbReference type="InterPro" id="IPR032324">
    <property type="entry name" value="Clp1_N"/>
</dbReference>
<dbReference type="Proteomes" id="UP001217089">
    <property type="component" value="Unassembled WGS sequence"/>
</dbReference>
<dbReference type="InterPro" id="IPR010655">
    <property type="entry name" value="Clp1_C"/>
</dbReference>
<keyword evidence="7" id="KW-1185">Reference proteome</keyword>
<dbReference type="Gene3D" id="2.40.30.330">
    <property type="entry name" value="Pre-mRNA cleavage complex subunit Clp1, C-terminal domain"/>
    <property type="match status" value="1"/>
</dbReference>
<organism evidence="6 7">
    <name type="scientific">Tegillarca granosa</name>
    <name type="common">Malaysian cockle</name>
    <name type="synonym">Anadara granosa</name>
    <dbReference type="NCBI Taxonomy" id="220873"/>
    <lineage>
        <taxon>Eukaryota</taxon>
        <taxon>Metazoa</taxon>
        <taxon>Spiralia</taxon>
        <taxon>Lophotrochozoa</taxon>
        <taxon>Mollusca</taxon>
        <taxon>Bivalvia</taxon>
        <taxon>Autobranchia</taxon>
        <taxon>Pteriomorphia</taxon>
        <taxon>Arcoida</taxon>
        <taxon>Arcoidea</taxon>
        <taxon>Arcidae</taxon>
        <taxon>Tegillarca</taxon>
    </lineage>
</organism>
<feature type="domain" description="Clp1 C-terminal" evidence="3">
    <location>
        <begin position="229"/>
        <end position="274"/>
    </location>
</feature>
<keyword evidence="1" id="KW-0547">Nucleotide-binding</keyword>
<dbReference type="Gene3D" id="2.60.120.1030">
    <property type="entry name" value="Clp1, DNA binding domain"/>
    <property type="match status" value="1"/>
</dbReference>
<dbReference type="EMBL" id="JARBDR010000342">
    <property type="protein sequence ID" value="KAJ8313485.1"/>
    <property type="molecule type" value="Genomic_DNA"/>
</dbReference>
<protein>
    <recommendedName>
        <fullName evidence="8">Protein CLP1 homolog</fullName>
    </recommendedName>
</protein>
<evidence type="ECO:0000256" key="2">
    <source>
        <dbReference type="ARBA" id="ARBA00022840"/>
    </source>
</evidence>
<evidence type="ECO:0008006" key="8">
    <source>
        <dbReference type="Google" id="ProtNLM"/>
    </source>
</evidence>
<dbReference type="InterPro" id="IPR038239">
    <property type="entry name" value="Clp1_N_sf"/>
</dbReference>
<dbReference type="InterPro" id="IPR032319">
    <property type="entry name" value="CLP1_P"/>
</dbReference>
<feature type="non-terminal residue" evidence="6">
    <location>
        <position position="282"/>
    </location>
</feature>
<dbReference type="Pfam" id="PF16573">
    <property type="entry name" value="CLP1_N"/>
    <property type="match status" value="1"/>
</dbReference>
<dbReference type="Gene3D" id="3.40.50.300">
    <property type="entry name" value="P-loop containing nucleotide triphosphate hydrolases"/>
    <property type="match status" value="1"/>
</dbReference>
<comment type="caution">
    <text evidence="6">The sequence shown here is derived from an EMBL/GenBank/DDBJ whole genome shotgun (WGS) entry which is preliminary data.</text>
</comment>